<proteinExistence type="predicted"/>
<dbReference type="SUPFAM" id="SSF51679">
    <property type="entry name" value="Bacterial luciferase-like"/>
    <property type="match status" value="1"/>
</dbReference>
<dbReference type="Proteomes" id="UP001500618">
    <property type="component" value="Unassembled WGS sequence"/>
</dbReference>
<comment type="caution">
    <text evidence="3">The sequence shown here is derived from an EMBL/GenBank/DDBJ whole genome shotgun (WGS) entry which is preliminary data.</text>
</comment>
<gene>
    <name evidence="3" type="ORF">GCM10009765_52670</name>
</gene>
<dbReference type="PANTHER" id="PTHR43244">
    <property type="match status" value="1"/>
</dbReference>
<dbReference type="CDD" id="cd01097">
    <property type="entry name" value="Tetrahydromethanopterin_reductase"/>
    <property type="match status" value="1"/>
</dbReference>
<dbReference type="InterPro" id="IPR011251">
    <property type="entry name" value="Luciferase-like_dom"/>
</dbReference>
<evidence type="ECO:0000256" key="1">
    <source>
        <dbReference type="ARBA" id="ARBA00023002"/>
    </source>
</evidence>
<feature type="domain" description="Luciferase-like" evidence="2">
    <location>
        <begin position="18"/>
        <end position="321"/>
    </location>
</feature>
<dbReference type="RefSeq" id="WP_163566752.1">
    <property type="nucleotide sequence ID" value="NZ_BAAANY010000020.1"/>
</dbReference>
<dbReference type="EMBL" id="BAAANY010000020">
    <property type="protein sequence ID" value="GAA1696811.1"/>
    <property type="molecule type" value="Genomic_DNA"/>
</dbReference>
<dbReference type="Gene3D" id="3.20.20.30">
    <property type="entry name" value="Luciferase-like domain"/>
    <property type="match status" value="1"/>
</dbReference>
<sequence length="341" mass="37109">MKLGWSMGYWGAGPRPGIEQVVAEADRLGLDSIWTAESYGSDALTPLAWYGARTTRPRLGTGIVQMSARTPTAVGMAAMTLDHLSGGRLILGLGTSGPQVVEGWYGQEYGKPLARTRQYVDIVRKVVARERLTYQGADYRMPIEGGTGLGKPLRSTIRPLRDDIPIFLGAQGPKNVALAAEIADGWLTLFFGPKLNDHYRKILAEGFARPGARRDKDGFEVAVSVDVVVDDDIEAAADKVRPGLALYIGGMGAAEVNFHRNQFVRMGYEQECEKITELYLAGRKDEAIAAVSTKMVEEVALIGPKAKIADDLAGWRNTIATSLILQRGDIPTLRTMAELME</sequence>
<keyword evidence="1" id="KW-0560">Oxidoreductase</keyword>
<dbReference type="PANTHER" id="PTHR43244:SF1">
    <property type="entry name" value="5,10-METHYLENETETRAHYDROMETHANOPTERIN REDUCTASE"/>
    <property type="match status" value="1"/>
</dbReference>
<accession>A0ABN2I110</accession>
<dbReference type="InterPro" id="IPR019951">
    <property type="entry name" value="F420_OxRdatse_Rv3520c_pred"/>
</dbReference>
<protein>
    <submittedName>
        <fullName evidence="3">LLM class F420-dependent oxidoreductase</fullName>
    </submittedName>
</protein>
<evidence type="ECO:0000259" key="2">
    <source>
        <dbReference type="Pfam" id="PF00296"/>
    </source>
</evidence>
<name>A0ABN2I110_9ACTN</name>
<evidence type="ECO:0000313" key="4">
    <source>
        <dbReference type="Proteomes" id="UP001500618"/>
    </source>
</evidence>
<evidence type="ECO:0000313" key="3">
    <source>
        <dbReference type="EMBL" id="GAA1696811.1"/>
    </source>
</evidence>
<organism evidence="3 4">
    <name type="scientific">Fodinicola feengrottensis</name>
    <dbReference type="NCBI Taxonomy" id="435914"/>
    <lineage>
        <taxon>Bacteria</taxon>
        <taxon>Bacillati</taxon>
        <taxon>Actinomycetota</taxon>
        <taxon>Actinomycetes</taxon>
        <taxon>Mycobacteriales</taxon>
        <taxon>Fodinicola</taxon>
    </lineage>
</organism>
<dbReference type="InterPro" id="IPR050564">
    <property type="entry name" value="F420-G6PD/mer"/>
</dbReference>
<dbReference type="NCBIfam" id="TIGR03559">
    <property type="entry name" value="F420_Rv3520c"/>
    <property type="match status" value="1"/>
</dbReference>
<dbReference type="InterPro" id="IPR036661">
    <property type="entry name" value="Luciferase-like_sf"/>
</dbReference>
<reference evidence="3 4" key="1">
    <citation type="journal article" date="2019" name="Int. J. Syst. Evol. Microbiol.">
        <title>The Global Catalogue of Microorganisms (GCM) 10K type strain sequencing project: providing services to taxonomists for standard genome sequencing and annotation.</title>
        <authorList>
            <consortium name="The Broad Institute Genomics Platform"/>
            <consortium name="The Broad Institute Genome Sequencing Center for Infectious Disease"/>
            <person name="Wu L."/>
            <person name="Ma J."/>
        </authorList>
    </citation>
    <scope>NUCLEOTIDE SEQUENCE [LARGE SCALE GENOMIC DNA]</scope>
    <source>
        <strain evidence="3 4">JCM 14718</strain>
    </source>
</reference>
<keyword evidence="4" id="KW-1185">Reference proteome</keyword>
<dbReference type="Pfam" id="PF00296">
    <property type="entry name" value="Bac_luciferase"/>
    <property type="match status" value="1"/>
</dbReference>